<feature type="repeat" description="ANK" evidence="3">
    <location>
        <begin position="410"/>
        <end position="442"/>
    </location>
</feature>
<dbReference type="Proteomes" id="UP000027138">
    <property type="component" value="Unassembled WGS sequence"/>
</dbReference>
<dbReference type="InterPro" id="IPR013783">
    <property type="entry name" value="Ig-like_fold"/>
</dbReference>
<dbReference type="PROSITE" id="PS50202">
    <property type="entry name" value="MSP"/>
    <property type="match status" value="1"/>
</dbReference>
<dbReference type="PANTHER" id="PTHR24171">
    <property type="entry name" value="ANKYRIN REPEAT DOMAIN-CONTAINING PROTEIN 39-RELATED"/>
    <property type="match status" value="1"/>
</dbReference>
<feature type="repeat" description="ANK" evidence="3">
    <location>
        <begin position="344"/>
        <end position="376"/>
    </location>
</feature>
<dbReference type="PRINTS" id="PR01415">
    <property type="entry name" value="ANKYRIN"/>
</dbReference>
<evidence type="ECO:0000313" key="5">
    <source>
        <dbReference type="EMBL" id="KDP21534.1"/>
    </source>
</evidence>
<dbReference type="PROSITE" id="PS50088">
    <property type="entry name" value="ANK_REPEAT"/>
    <property type="match status" value="5"/>
</dbReference>
<dbReference type="Gene3D" id="1.25.40.20">
    <property type="entry name" value="Ankyrin repeat-containing domain"/>
    <property type="match status" value="3"/>
</dbReference>
<dbReference type="Pfam" id="PF00023">
    <property type="entry name" value="Ank"/>
    <property type="match status" value="1"/>
</dbReference>
<dbReference type="EMBL" id="KK915662">
    <property type="protein sequence ID" value="KDP21534.1"/>
    <property type="molecule type" value="Genomic_DNA"/>
</dbReference>
<dbReference type="OrthoDB" id="194358at2759"/>
<dbReference type="PANTHER" id="PTHR24171:SF8">
    <property type="entry name" value="BRCA1-ASSOCIATED RING DOMAIN PROTEIN 1"/>
    <property type="match status" value="1"/>
</dbReference>
<accession>A0A067JPS9</accession>
<dbReference type="STRING" id="180498.A0A067JPS9"/>
<protein>
    <recommendedName>
        <fullName evidence="4">MSP domain-containing protein</fullName>
    </recommendedName>
</protein>
<gene>
    <name evidence="5" type="ORF">JCGZ_22005</name>
</gene>
<keyword evidence="1" id="KW-0677">Repeat</keyword>
<organism evidence="5 6">
    <name type="scientific">Jatropha curcas</name>
    <name type="common">Barbados nut</name>
    <dbReference type="NCBI Taxonomy" id="180498"/>
    <lineage>
        <taxon>Eukaryota</taxon>
        <taxon>Viridiplantae</taxon>
        <taxon>Streptophyta</taxon>
        <taxon>Embryophyta</taxon>
        <taxon>Tracheophyta</taxon>
        <taxon>Spermatophyta</taxon>
        <taxon>Magnoliopsida</taxon>
        <taxon>eudicotyledons</taxon>
        <taxon>Gunneridae</taxon>
        <taxon>Pentapetalae</taxon>
        <taxon>rosids</taxon>
        <taxon>fabids</taxon>
        <taxon>Malpighiales</taxon>
        <taxon>Euphorbiaceae</taxon>
        <taxon>Crotonoideae</taxon>
        <taxon>Jatropheae</taxon>
        <taxon>Jatropha</taxon>
    </lineage>
</organism>
<dbReference type="InterPro" id="IPR036770">
    <property type="entry name" value="Ankyrin_rpt-contain_sf"/>
</dbReference>
<dbReference type="KEGG" id="jcu:105650064"/>
<feature type="repeat" description="ANK" evidence="3">
    <location>
        <begin position="256"/>
        <end position="288"/>
    </location>
</feature>
<dbReference type="Pfam" id="PF12796">
    <property type="entry name" value="Ank_2"/>
    <property type="match status" value="3"/>
</dbReference>
<feature type="repeat" description="ANK" evidence="3">
    <location>
        <begin position="377"/>
        <end position="409"/>
    </location>
</feature>
<evidence type="ECO:0000256" key="2">
    <source>
        <dbReference type="ARBA" id="ARBA00023043"/>
    </source>
</evidence>
<evidence type="ECO:0000256" key="1">
    <source>
        <dbReference type="ARBA" id="ARBA00022737"/>
    </source>
</evidence>
<dbReference type="InterPro" id="IPR000535">
    <property type="entry name" value="MSP_dom"/>
</dbReference>
<feature type="repeat" description="ANK" evidence="3">
    <location>
        <begin position="289"/>
        <end position="311"/>
    </location>
</feature>
<keyword evidence="2 3" id="KW-0040">ANK repeat</keyword>
<name>A0A067JPS9_JATCU</name>
<evidence type="ECO:0000259" key="4">
    <source>
        <dbReference type="PROSITE" id="PS50202"/>
    </source>
</evidence>
<feature type="domain" description="MSP" evidence="4">
    <location>
        <begin position="2"/>
        <end position="125"/>
    </location>
</feature>
<dbReference type="SUPFAM" id="SSF48403">
    <property type="entry name" value="Ankyrin repeat"/>
    <property type="match status" value="1"/>
</dbReference>
<proteinExistence type="predicted"/>
<sequence>MDRLVKPDVKEVEIAFKRGQKCTTTFRLTNLMHTMSVAVSLTTTNPSVFSFTQVFSIIPPLSSSSYNLVLSQSPDPPSLCSPPDVITVKSAMLPTGKAHMEDLRRLFSRPGSHIFRDASIPISIVGPHFAEYLISNHAQISDVYSYFNRAISGCTRSEFTTLLKSAVLSGNAILVAKLLDIGGDVNCKDSEGQSLITQAIKAGNIEVVRVLIASDCLIDNLIDKVLHEAAAINRVDIMEVLCSHFKDIDANSIDLHGRTPIHVAASYGHVEVIRFCSSIGGKVDSVDCNGCTPLHLASEKGHLEAVECLLDCSGYIKYAVNKEGKTAFALAVENGNSYLYSLLQLGDALHRAARLGDVNGIKRCITEGANVNDRDQNGWTPLHRAAFKGRIESVKALISHGGRVDVVDDLGYSPLHCAVEAGQVQVALFLIANGAKANLKSIKTKNCSPSVFSKEKEPISIEAELPVEFEFCKL</sequence>
<reference evidence="5 6" key="1">
    <citation type="journal article" date="2014" name="PLoS ONE">
        <title>Global Analysis of Gene Expression Profiles in Physic Nut (Jatropha curcas L.) Seedlings Exposed to Salt Stress.</title>
        <authorList>
            <person name="Zhang L."/>
            <person name="Zhang C."/>
            <person name="Wu P."/>
            <person name="Chen Y."/>
            <person name="Li M."/>
            <person name="Jiang H."/>
            <person name="Wu G."/>
        </authorList>
    </citation>
    <scope>NUCLEOTIDE SEQUENCE [LARGE SCALE GENOMIC DNA]</scope>
    <source>
        <strain evidence="6">cv. GZQX0401</strain>
        <tissue evidence="5">Young leaves</tissue>
    </source>
</reference>
<dbReference type="AlphaFoldDB" id="A0A067JPS9"/>
<dbReference type="SMART" id="SM00248">
    <property type="entry name" value="ANK"/>
    <property type="match status" value="8"/>
</dbReference>
<dbReference type="PROSITE" id="PS50297">
    <property type="entry name" value="ANK_REP_REGION"/>
    <property type="match status" value="4"/>
</dbReference>
<evidence type="ECO:0000313" key="6">
    <source>
        <dbReference type="Proteomes" id="UP000027138"/>
    </source>
</evidence>
<evidence type="ECO:0000256" key="3">
    <source>
        <dbReference type="PROSITE-ProRule" id="PRU00023"/>
    </source>
</evidence>
<dbReference type="InterPro" id="IPR002110">
    <property type="entry name" value="Ankyrin_rpt"/>
</dbReference>
<keyword evidence="6" id="KW-1185">Reference proteome</keyword>
<dbReference type="Gene3D" id="2.60.40.10">
    <property type="entry name" value="Immunoglobulins"/>
    <property type="match status" value="1"/>
</dbReference>